<keyword evidence="2" id="KW-0732">Signal</keyword>
<dbReference type="PIRSF" id="PIRSF029171">
    <property type="entry name" value="Esterase_LipA"/>
    <property type="match status" value="1"/>
</dbReference>
<dbReference type="PANTHER" id="PTHR34853:SF5">
    <property type="entry name" value="LIP-DOMAIN-CONTAINING PROTEIN-RELATED"/>
    <property type="match status" value="1"/>
</dbReference>
<dbReference type="SUPFAM" id="SSF53474">
    <property type="entry name" value="alpha/beta-Hydrolases"/>
    <property type="match status" value="1"/>
</dbReference>
<dbReference type="InterPro" id="IPR029058">
    <property type="entry name" value="AB_hydrolase_fold"/>
</dbReference>
<evidence type="ECO:0000313" key="4">
    <source>
        <dbReference type="Proteomes" id="UP000030151"/>
    </source>
</evidence>
<dbReference type="EMBL" id="JELW01000066">
    <property type="protein sequence ID" value="EXU95751.1"/>
    <property type="molecule type" value="Genomic_DNA"/>
</dbReference>
<dbReference type="HOGENOM" id="CLU_029538_5_0_1"/>
<dbReference type="PANTHER" id="PTHR34853">
    <property type="match status" value="1"/>
</dbReference>
<dbReference type="InterPro" id="IPR005152">
    <property type="entry name" value="Lipase_secreted"/>
</dbReference>
<dbReference type="GO" id="GO:0004806">
    <property type="term" value="F:triacylglycerol lipase activity"/>
    <property type="evidence" value="ECO:0007669"/>
    <property type="project" value="UniProtKB-UniRule"/>
</dbReference>
<sequence>MNYLLLFYMVANLIVTAVGGTVPRNPSVRSDLLQPSQDPFYAVPDGLDAIKPGTILQHRAPPSPIAAFSVAALNLKASHQILYRTTDSLGAATATVLTVLMPHNADTSKILSYQIAEDAASINCAPSYALQLKSATGPLLGTLVTQAELLLVEAALQQGWVVIIPDFQGSKGAYLANKLAGYATLDGIRAALNSASFTGIMANSSNLKIGMWGYSGGSLATNWAAELQPTYAPELRIAGAAVGGTIPNITTALTTINGGPFTGFIPAGILGLAAQYPEIQQVLDQHLKPQFVDKFHGVLNQCLVADAADFLFQDVIGMLDDRNLVQTNPIAVRVLGENALGRATPKIPFFWYKSVLDEVSPVEDTDALVKKYCAQGVTIEYQRDLASEHGSCAVVGAPKALSWLKNVMNGKNPQPGCSTKTVLTSLIDPATVQVVPGYIVKLLLDLLGKPVGPLLFG</sequence>
<gene>
    <name evidence="3" type="ORF">X797_011150</name>
</gene>
<dbReference type="AlphaFoldDB" id="A0A014PJ92"/>
<comment type="similarity">
    <text evidence="2">Belongs to the AB hydrolase superfamily. Lipase family.</text>
</comment>
<name>A0A014PJ92_9HYPO</name>
<keyword evidence="1" id="KW-0378">Hydrolase</keyword>
<dbReference type="OrthoDB" id="2373480at2759"/>
<dbReference type="eggNOG" id="ENOG502S2P7">
    <property type="taxonomic scope" value="Eukaryota"/>
</dbReference>
<proteinExistence type="inferred from homology"/>
<dbReference type="SMR" id="A0A014PJ92"/>
<dbReference type="Gene3D" id="3.40.50.1820">
    <property type="entry name" value="alpha/beta hydrolase"/>
    <property type="match status" value="1"/>
</dbReference>
<dbReference type="Pfam" id="PF03583">
    <property type="entry name" value="LIP"/>
    <property type="match status" value="1"/>
</dbReference>
<dbReference type="GO" id="GO:0016042">
    <property type="term" value="P:lipid catabolic process"/>
    <property type="evidence" value="ECO:0007669"/>
    <property type="project" value="UniProtKB-UniRule"/>
</dbReference>
<dbReference type="Proteomes" id="UP000030151">
    <property type="component" value="Unassembled WGS sequence"/>
</dbReference>
<protein>
    <submittedName>
        <fullName evidence="3">Secretory lipase family protein</fullName>
    </submittedName>
</protein>
<comment type="caution">
    <text evidence="3">The sequence shown here is derived from an EMBL/GenBank/DDBJ whole genome shotgun (WGS) entry which is preliminary data.</text>
</comment>
<reference evidence="3 4" key="1">
    <citation type="submission" date="2014-02" db="EMBL/GenBank/DDBJ databases">
        <title>The genome sequence of the entomopathogenic fungus Metarhizium robertsii ARSEF 2575.</title>
        <authorList>
            <person name="Giuliano Garisto Donzelli B."/>
            <person name="Roe B.A."/>
            <person name="Macmil S.L."/>
            <person name="Krasnoff S.B."/>
            <person name="Gibson D.M."/>
        </authorList>
    </citation>
    <scope>NUCLEOTIDE SEQUENCE [LARGE SCALE GENOMIC DNA]</scope>
    <source>
        <strain evidence="3 4">ARSEF 2575</strain>
    </source>
</reference>
<evidence type="ECO:0000256" key="1">
    <source>
        <dbReference type="ARBA" id="ARBA00022801"/>
    </source>
</evidence>
<accession>A0A014PJ92</accession>
<evidence type="ECO:0000313" key="3">
    <source>
        <dbReference type="EMBL" id="EXU95751.1"/>
    </source>
</evidence>
<dbReference type="Gene3D" id="1.10.260.130">
    <property type="match status" value="1"/>
</dbReference>
<evidence type="ECO:0000256" key="2">
    <source>
        <dbReference type="PIRNR" id="PIRNR029171"/>
    </source>
</evidence>
<feature type="chain" id="PRO_5013435586" evidence="2">
    <location>
        <begin position="21"/>
        <end position="457"/>
    </location>
</feature>
<organism evidence="3 4">
    <name type="scientific">Metarhizium robertsii</name>
    <dbReference type="NCBI Taxonomy" id="568076"/>
    <lineage>
        <taxon>Eukaryota</taxon>
        <taxon>Fungi</taxon>
        <taxon>Dikarya</taxon>
        <taxon>Ascomycota</taxon>
        <taxon>Pezizomycotina</taxon>
        <taxon>Sordariomycetes</taxon>
        <taxon>Hypocreomycetidae</taxon>
        <taxon>Hypocreales</taxon>
        <taxon>Clavicipitaceae</taxon>
        <taxon>Metarhizium</taxon>
    </lineage>
</organism>
<feature type="signal peptide" evidence="2">
    <location>
        <begin position="1"/>
        <end position="20"/>
    </location>
</feature>